<dbReference type="AlphaFoldDB" id="A0A4R8RK18"/>
<accession>A0A4R8RK18</accession>
<feature type="compositionally biased region" description="Low complexity" evidence="1">
    <location>
        <begin position="94"/>
        <end position="109"/>
    </location>
</feature>
<reference evidence="2 3" key="1">
    <citation type="submission" date="2018-12" db="EMBL/GenBank/DDBJ databases">
        <title>Genome sequence and assembly of Colletotrichum trifolii.</title>
        <authorList>
            <person name="Gan P."/>
            <person name="Shirasu K."/>
        </authorList>
    </citation>
    <scope>NUCLEOTIDE SEQUENCE [LARGE SCALE GENOMIC DNA]</scope>
    <source>
        <strain evidence="2 3">543-2</strain>
    </source>
</reference>
<feature type="region of interest" description="Disordered" evidence="1">
    <location>
        <begin position="271"/>
        <end position="313"/>
    </location>
</feature>
<feature type="compositionally biased region" description="Basic and acidic residues" evidence="1">
    <location>
        <begin position="166"/>
        <end position="183"/>
    </location>
</feature>
<feature type="compositionally biased region" description="Low complexity" evidence="1">
    <location>
        <begin position="1"/>
        <end position="17"/>
    </location>
</feature>
<dbReference type="EMBL" id="RYZW01000019">
    <property type="protein sequence ID" value="TDZ66141.1"/>
    <property type="molecule type" value="Genomic_DNA"/>
</dbReference>
<feature type="region of interest" description="Disordered" evidence="1">
    <location>
        <begin position="85"/>
        <end position="200"/>
    </location>
</feature>
<feature type="compositionally biased region" description="Basic and acidic residues" evidence="1">
    <location>
        <begin position="18"/>
        <end position="27"/>
    </location>
</feature>
<dbReference type="Proteomes" id="UP000295703">
    <property type="component" value="Unassembled WGS sequence"/>
</dbReference>
<sequence>MSRSSFSIRRFISPRRSQTVEERRHSGDSTVSEDLNLFKRQPQRKHQEKSKSWAPSRNTSKVNASRTSREEALVRVVQNVQRASDEAIPLPEDSPNSSTSSLCSCGGPTDVAPTNDRDGPLCSPNQGRATRHSAPKRLADRRQLCIPPPPLRTKPLARPGASSTEADIKAFEAGHTDLSEHPAFRITETPPGTPENNDVAPWSLDFEDLIRETDEAFKAVGTAIEEAKVVVSSLPENSESNLRPTSVAFFQPGMQPPLPLWTKSSTSDLHASNVTAPLPPPICSSSAPSTSRPRRTKSKKAKRTKSRSKKSARWQLGESLEDVADKLSGPFFRRIEVNELLSPDHFQALKAGREAQSNARKSSDTVRTVETDGSETPVEPFHLQDLPSRIGASGVGSVVAPVGMVSPSSTLDSAVRQGASAKGNTPSRTSYEAVDTEAKPDDSDGASETNTPLPPARNPLRLTPRPQVPPLPTIPELVVTIPEPPTTPKHAIRVFAPLDEDDFVFFQSTNYTFNHSTFQQGPIRFPKSDVVKGMKIDPDDTLDWTAFQMAIQGGAGDLFSDPSDFSQRSEAEEIADLVEWFEDFGFEHHGLLVSETAAKRSKRTRKSSAGDSPKSSISSGINLPIPVEYEKPSGFWDDAALNSSQFLTTACGVRRWTVERQGHPKRHNRESIESLPPSPMMDLVMMKGVDGETEMVPMGYNLGHDLGDFLRWEAEHVYMTGVY</sequence>
<keyword evidence="3" id="KW-1185">Reference proteome</keyword>
<feature type="region of interest" description="Disordered" evidence="1">
    <location>
        <begin position="351"/>
        <end position="387"/>
    </location>
</feature>
<feature type="compositionally biased region" description="Basic and acidic residues" evidence="1">
    <location>
        <begin position="361"/>
        <end position="370"/>
    </location>
</feature>
<feature type="compositionally biased region" description="Polar residues" evidence="1">
    <location>
        <begin position="607"/>
        <end position="621"/>
    </location>
</feature>
<evidence type="ECO:0000313" key="2">
    <source>
        <dbReference type="EMBL" id="TDZ66141.1"/>
    </source>
</evidence>
<feature type="region of interest" description="Disordered" evidence="1">
    <location>
        <begin position="1"/>
        <end position="71"/>
    </location>
</feature>
<organism evidence="2 3">
    <name type="scientific">Colletotrichum trifolii</name>
    <dbReference type="NCBI Taxonomy" id="5466"/>
    <lineage>
        <taxon>Eukaryota</taxon>
        <taxon>Fungi</taxon>
        <taxon>Dikarya</taxon>
        <taxon>Ascomycota</taxon>
        <taxon>Pezizomycotina</taxon>
        <taxon>Sordariomycetes</taxon>
        <taxon>Hypocreomycetidae</taxon>
        <taxon>Glomerellales</taxon>
        <taxon>Glomerellaceae</taxon>
        <taxon>Colletotrichum</taxon>
        <taxon>Colletotrichum orbiculare species complex</taxon>
    </lineage>
</organism>
<proteinExistence type="predicted"/>
<feature type="region of interest" description="Disordered" evidence="1">
    <location>
        <begin position="409"/>
        <end position="471"/>
    </location>
</feature>
<dbReference type="STRING" id="5466.A0A4R8RK18"/>
<evidence type="ECO:0000313" key="3">
    <source>
        <dbReference type="Proteomes" id="UP000295703"/>
    </source>
</evidence>
<gene>
    <name evidence="2" type="ORF">CTRI78_v003192</name>
</gene>
<feature type="compositionally biased region" description="Polar residues" evidence="1">
    <location>
        <begin position="53"/>
        <end position="66"/>
    </location>
</feature>
<name>A0A4R8RK18_COLTR</name>
<protein>
    <submittedName>
        <fullName evidence="2">Uncharacterized protein</fullName>
    </submittedName>
</protein>
<feature type="compositionally biased region" description="Basic residues" evidence="1">
    <location>
        <begin position="292"/>
        <end position="312"/>
    </location>
</feature>
<feature type="region of interest" description="Disordered" evidence="1">
    <location>
        <begin position="598"/>
        <end position="622"/>
    </location>
</feature>
<comment type="caution">
    <text evidence="2">The sequence shown here is derived from an EMBL/GenBank/DDBJ whole genome shotgun (WGS) entry which is preliminary data.</text>
</comment>
<evidence type="ECO:0000256" key="1">
    <source>
        <dbReference type="SAM" id="MobiDB-lite"/>
    </source>
</evidence>